<organism evidence="1 2">
    <name type="scientific">Golovinomyces cichoracearum</name>
    <dbReference type="NCBI Taxonomy" id="62708"/>
    <lineage>
        <taxon>Eukaryota</taxon>
        <taxon>Fungi</taxon>
        <taxon>Dikarya</taxon>
        <taxon>Ascomycota</taxon>
        <taxon>Pezizomycotina</taxon>
        <taxon>Leotiomycetes</taxon>
        <taxon>Erysiphales</taxon>
        <taxon>Erysiphaceae</taxon>
        <taxon>Golovinomyces</taxon>
    </lineage>
</organism>
<dbReference type="EMBL" id="MCBR01009300">
    <property type="protein sequence ID" value="RKF72773.1"/>
    <property type="molecule type" value="Genomic_DNA"/>
</dbReference>
<dbReference type="Proteomes" id="UP000285405">
    <property type="component" value="Unassembled WGS sequence"/>
</dbReference>
<evidence type="ECO:0000313" key="1">
    <source>
        <dbReference type="EMBL" id="RKF72773.1"/>
    </source>
</evidence>
<proteinExistence type="predicted"/>
<evidence type="ECO:0000313" key="2">
    <source>
        <dbReference type="Proteomes" id="UP000285405"/>
    </source>
</evidence>
<dbReference type="AlphaFoldDB" id="A0A420IE04"/>
<gene>
    <name evidence="1" type="ORF">GcC1_092032</name>
</gene>
<comment type="caution">
    <text evidence="1">The sequence shown here is derived from an EMBL/GenBank/DDBJ whole genome shotgun (WGS) entry which is preliminary data.</text>
</comment>
<sequence>MTKMRKWNMKLHAKTLIHQETVMKIRGNFQP</sequence>
<name>A0A420IE04_9PEZI</name>
<reference evidence="1 2" key="1">
    <citation type="journal article" date="2018" name="BMC Genomics">
        <title>Comparative genome analyses reveal sequence features reflecting distinct modes of host-adaptation between dicot and monocot powdery mildew.</title>
        <authorList>
            <person name="Wu Y."/>
            <person name="Ma X."/>
            <person name="Pan Z."/>
            <person name="Kale S.D."/>
            <person name="Song Y."/>
            <person name="King H."/>
            <person name="Zhang Q."/>
            <person name="Presley C."/>
            <person name="Deng X."/>
            <person name="Wei C.I."/>
            <person name="Xiao S."/>
        </authorList>
    </citation>
    <scope>NUCLEOTIDE SEQUENCE [LARGE SCALE GENOMIC DNA]</scope>
    <source>
        <strain evidence="1">UCSC1</strain>
    </source>
</reference>
<accession>A0A420IE04</accession>
<protein>
    <submittedName>
        <fullName evidence="1">Uncharacterized protein</fullName>
    </submittedName>
</protein>